<reference evidence="1 2" key="1">
    <citation type="submission" date="2020-05" db="EMBL/GenBank/DDBJ databases">
        <authorList>
            <person name="Mo P."/>
        </authorList>
    </citation>
    <scope>NUCLEOTIDE SEQUENCE [LARGE SCALE GENOMIC DNA]</scope>
    <source>
        <strain evidence="1 2">Gen01</strain>
    </source>
</reference>
<evidence type="ECO:0000313" key="2">
    <source>
        <dbReference type="Proteomes" id="UP000505377"/>
    </source>
</evidence>
<dbReference type="KEGG" id="pbro:HOP40_20875"/>
<dbReference type="RefSeq" id="WP_172161117.1">
    <property type="nucleotide sequence ID" value="NZ_CP053564.1"/>
</dbReference>
<keyword evidence="1" id="KW-0489">Methyltransferase</keyword>
<dbReference type="GO" id="GO:0032259">
    <property type="term" value="P:methylation"/>
    <property type="evidence" value="ECO:0007669"/>
    <property type="project" value="UniProtKB-KW"/>
</dbReference>
<dbReference type="Gene3D" id="3.40.50.150">
    <property type="entry name" value="Vaccinia Virus protein VP39"/>
    <property type="match status" value="1"/>
</dbReference>
<dbReference type="InterPro" id="IPR029063">
    <property type="entry name" value="SAM-dependent_MTases_sf"/>
</dbReference>
<evidence type="ECO:0000313" key="1">
    <source>
        <dbReference type="EMBL" id="QJY47947.1"/>
    </source>
</evidence>
<sequence length="219" mass="23499">MNLTERIAAGDTSLYDHVESQTSEGDRVSFLALHDTVARELGQFSYLEIGSHLGGTLQVFVADPRCSAIVSVDPRPPSQPDDRGPVFHYDGNSTERMLGLLGAVPGAELGKLQTIERSSEDIGPWEVGRPDLAFIDGEHTHSAALRDARFCREVMGTAGVIAFHDSGIIGPAIHEFVAETRPAAAFPVRDGLYLVELGTVAHILACPPVADRAYPTAPE</sequence>
<keyword evidence="2" id="KW-1185">Reference proteome</keyword>
<keyword evidence="1" id="KW-0808">Transferase</keyword>
<dbReference type="SUPFAM" id="SSF53335">
    <property type="entry name" value="S-adenosyl-L-methionine-dependent methyltransferases"/>
    <property type="match status" value="1"/>
</dbReference>
<accession>A0A6M6JLZ1</accession>
<dbReference type="GO" id="GO:0008168">
    <property type="term" value="F:methyltransferase activity"/>
    <property type="evidence" value="ECO:0007669"/>
    <property type="project" value="UniProtKB-KW"/>
</dbReference>
<dbReference type="EMBL" id="CP053564">
    <property type="protein sequence ID" value="QJY47947.1"/>
    <property type="molecule type" value="Genomic_DNA"/>
</dbReference>
<organism evidence="1 2">
    <name type="scientific">Pseudonocardia broussonetiae</name>
    <dbReference type="NCBI Taxonomy" id="2736640"/>
    <lineage>
        <taxon>Bacteria</taxon>
        <taxon>Bacillati</taxon>
        <taxon>Actinomycetota</taxon>
        <taxon>Actinomycetes</taxon>
        <taxon>Pseudonocardiales</taxon>
        <taxon>Pseudonocardiaceae</taxon>
        <taxon>Pseudonocardia</taxon>
    </lineage>
</organism>
<gene>
    <name evidence="1" type="ORF">HOP40_20875</name>
</gene>
<protein>
    <submittedName>
        <fullName evidence="1">Class I SAM-dependent methyltransferase</fullName>
    </submittedName>
</protein>
<dbReference type="Proteomes" id="UP000505377">
    <property type="component" value="Chromosome"/>
</dbReference>
<name>A0A6M6JLZ1_9PSEU</name>
<proteinExistence type="predicted"/>
<dbReference type="Pfam" id="PF13578">
    <property type="entry name" value="Methyltransf_24"/>
    <property type="match status" value="1"/>
</dbReference>
<dbReference type="AlphaFoldDB" id="A0A6M6JLZ1"/>